<sequence>MKRHKTGLRKGSTGPGGDLSAEEVKKDFVPRHVAVIMDGNGRWASKRKLPRLAGHKAGSNAIRRTIEIATEIGVEYLTLYTFSTENWKRPKDEVSGLMSLFEEQLAKETDELHGQGVRIRVLGRMAELPDSTRKAFTEAIEKTKGNSRLNLNLALNYSGRAEIVDAANALCEAIRSGKETPDITEEMFARYVYTSGIPDPELLIRTSGELRVSNFLLWQIAYSELWITEKLWPDFAKDDFLQAVAEYKQRKRRFGGLVEV</sequence>
<feature type="binding site" evidence="2">
    <location>
        <begin position="211"/>
        <end position="213"/>
    </location>
    <ligand>
        <name>substrate</name>
    </ligand>
</feature>
<dbReference type="EMBL" id="MELI01000053">
    <property type="protein sequence ID" value="OFW34100.1"/>
    <property type="molecule type" value="Genomic_DNA"/>
</dbReference>
<dbReference type="PANTHER" id="PTHR10291:SF0">
    <property type="entry name" value="DEHYDRODOLICHYL DIPHOSPHATE SYNTHASE 2"/>
    <property type="match status" value="1"/>
</dbReference>
<dbReference type="PROSITE" id="PS01066">
    <property type="entry name" value="UPP_SYNTHASE"/>
    <property type="match status" value="1"/>
</dbReference>
<feature type="binding site" evidence="2">
    <location>
        <position position="43"/>
    </location>
    <ligand>
        <name>substrate</name>
    </ligand>
</feature>
<dbReference type="CDD" id="cd00475">
    <property type="entry name" value="Cis_IPPS"/>
    <property type="match status" value="1"/>
</dbReference>
<dbReference type="GO" id="GO:0045547">
    <property type="term" value="F:ditrans,polycis-polyprenyl diphosphate synthase [(2E,6E)-farnesyl diphosphate specific] activity"/>
    <property type="evidence" value="ECO:0007669"/>
    <property type="project" value="TreeGrafter"/>
</dbReference>
<protein>
    <recommendedName>
        <fullName evidence="2">Isoprenyl transferase</fullName>
        <ecNumber evidence="2">2.5.1.-</ecNumber>
    </recommendedName>
</protein>
<proteinExistence type="inferred from homology"/>
<dbReference type="GO" id="GO:0000287">
    <property type="term" value="F:magnesium ion binding"/>
    <property type="evidence" value="ECO:0007669"/>
    <property type="project" value="UniProtKB-UniRule"/>
</dbReference>
<dbReference type="HAMAP" id="MF_01139">
    <property type="entry name" value="ISPT"/>
    <property type="match status" value="1"/>
</dbReference>
<feature type="binding site" evidence="2">
    <location>
        <begin position="39"/>
        <end position="42"/>
    </location>
    <ligand>
        <name>substrate</name>
    </ligand>
</feature>
<dbReference type="InterPro" id="IPR036424">
    <property type="entry name" value="UPP_synth-like_sf"/>
</dbReference>
<dbReference type="SUPFAM" id="SSF64005">
    <property type="entry name" value="Undecaprenyl diphosphate synthase"/>
    <property type="match status" value="1"/>
</dbReference>
<feature type="active site" evidence="2">
    <location>
        <position position="38"/>
    </location>
</feature>
<evidence type="ECO:0000256" key="2">
    <source>
        <dbReference type="HAMAP-Rule" id="MF_01139"/>
    </source>
</evidence>
<dbReference type="EC" id="2.5.1.-" evidence="2"/>
<dbReference type="Proteomes" id="UP000178086">
    <property type="component" value="Unassembled WGS sequence"/>
</dbReference>
<accession>A0A1F2UM98</accession>
<evidence type="ECO:0000256" key="3">
    <source>
        <dbReference type="SAM" id="MobiDB-lite"/>
    </source>
</evidence>
<dbReference type="PANTHER" id="PTHR10291">
    <property type="entry name" value="DEHYDRODOLICHYL DIPHOSPHATE SYNTHASE FAMILY MEMBER"/>
    <property type="match status" value="1"/>
</dbReference>
<evidence type="ECO:0000313" key="4">
    <source>
        <dbReference type="EMBL" id="OFW34100.1"/>
    </source>
</evidence>
<keyword evidence="2" id="KW-0460">Magnesium</keyword>
<comment type="caution">
    <text evidence="4">The sequence shown here is derived from an EMBL/GenBank/DDBJ whole genome shotgun (WGS) entry which is preliminary data.</text>
</comment>
<feature type="binding site" evidence="2">
    <location>
        <position position="55"/>
    </location>
    <ligand>
        <name>substrate</name>
    </ligand>
</feature>
<feature type="binding site" evidence="2">
    <location>
        <position position="89"/>
    </location>
    <ligand>
        <name>substrate</name>
    </ligand>
</feature>
<feature type="binding site" evidence="2">
    <location>
        <position position="205"/>
    </location>
    <ligand>
        <name>substrate</name>
    </ligand>
</feature>
<feature type="active site" description="Proton acceptor" evidence="2">
    <location>
        <position position="86"/>
    </location>
</feature>
<feature type="region of interest" description="Disordered" evidence="3">
    <location>
        <begin position="1"/>
        <end position="23"/>
    </location>
</feature>
<keyword evidence="1 2" id="KW-0808">Transferase</keyword>
<comment type="similarity">
    <text evidence="2">Belongs to the UPP synthase family.</text>
</comment>
<dbReference type="NCBIfam" id="TIGR00055">
    <property type="entry name" value="uppS"/>
    <property type="match status" value="1"/>
</dbReference>
<feature type="binding site" evidence="2">
    <location>
        <position position="224"/>
    </location>
    <ligand>
        <name>Mg(2+)</name>
        <dbReference type="ChEBI" id="CHEBI:18420"/>
    </ligand>
</feature>
<reference evidence="4 5" key="1">
    <citation type="journal article" date="2016" name="Nat. Commun.">
        <title>Thousands of microbial genomes shed light on interconnected biogeochemical processes in an aquifer system.</title>
        <authorList>
            <person name="Anantharaman K."/>
            <person name="Brown C.T."/>
            <person name="Hug L.A."/>
            <person name="Sharon I."/>
            <person name="Castelle C.J."/>
            <person name="Probst A.J."/>
            <person name="Thomas B.C."/>
            <person name="Singh A."/>
            <person name="Wilkins M.J."/>
            <person name="Karaoz U."/>
            <person name="Brodie E.L."/>
            <person name="Williams K.H."/>
            <person name="Hubbard S.S."/>
            <person name="Banfield J.F."/>
        </authorList>
    </citation>
    <scope>NUCLEOTIDE SEQUENCE [LARGE SCALE GENOMIC DNA]</scope>
</reference>
<dbReference type="InterPro" id="IPR001441">
    <property type="entry name" value="UPP_synth-like"/>
</dbReference>
<feature type="binding site" evidence="2">
    <location>
        <position position="38"/>
    </location>
    <ligand>
        <name>Mg(2+)</name>
        <dbReference type="ChEBI" id="CHEBI:18420"/>
    </ligand>
</feature>
<feature type="binding site" evidence="2">
    <location>
        <position position="51"/>
    </location>
    <ligand>
        <name>substrate</name>
    </ligand>
</feature>
<dbReference type="NCBIfam" id="NF011405">
    <property type="entry name" value="PRK14830.1"/>
    <property type="match status" value="1"/>
</dbReference>
<comment type="cofactor">
    <cofactor evidence="2">
        <name>Mg(2+)</name>
        <dbReference type="ChEBI" id="CHEBI:18420"/>
    </cofactor>
    <text evidence="2">Binds 2 magnesium ions per subunit.</text>
</comment>
<dbReference type="AlphaFoldDB" id="A0A1F2UM98"/>
<name>A0A1F2UM98_9ACTN</name>
<dbReference type="GO" id="GO:0016094">
    <property type="term" value="P:polyprenol biosynthetic process"/>
    <property type="evidence" value="ECO:0007669"/>
    <property type="project" value="TreeGrafter"/>
</dbReference>
<dbReference type="Gene3D" id="3.40.1180.10">
    <property type="entry name" value="Decaprenyl diphosphate synthase-like"/>
    <property type="match status" value="1"/>
</dbReference>
<evidence type="ECO:0000256" key="1">
    <source>
        <dbReference type="ARBA" id="ARBA00022679"/>
    </source>
</evidence>
<dbReference type="InterPro" id="IPR018520">
    <property type="entry name" value="UPP_synth-like_CS"/>
</dbReference>
<dbReference type="FunFam" id="3.40.1180.10:FF:000001">
    <property type="entry name" value="(2E,6E)-farnesyl-diphosphate-specific ditrans,polycis-undecaprenyl-diphosphate synthase"/>
    <property type="match status" value="1"/>
</dbReference>
<comment type="subunit">
    <text evidence="2">Homodimer.</text>
</comment>
<feature type="binding site" evidence="2">
    <location>
        <begin position="83"/>
        <end position="85"/>
    </location>
    <ligand>
        <name>substrate</name>
    </ligand>
</feature>
<evidence type="ECO:0000313" key="5">
    <source>
        <dbReference type="Proteomes" id="UP000178086"/>
    </source>
</evidence>
<feature type="binding site" evidence="2">
    <location>
        <position position="87"/>
    </location>
    <ligand>
        <name>substrate</name>
    </ligand>
</feature>
<comment type="function">
    <text evidence="2">Catalyzes the condensation of isopentenyl diphosphate (IPP) with allylic pyrophosphates generating different type of terpenoids.</text>
</comment>
<organism evidence="4 5">
    <name type="scientific">Candidatus Aquicultor primus</name>
    <dbReference type="NCBI Taxonomy" id="1797195"/>
    <lineage>
        <taxon>Bacteria</taxon>
        <taxon>Bacillati</taxon>
        <taxon>Actinomycetota</taxon>
        <taxon>Candidatus Aquicultoria</taxon>
        <taxon>Candidatus Aquicultorales</taxon>
        <taxon>Candidatus Aquicultoraceae</taxon>
        <taxon>Candidatus Aquicultor</taxon>
    </lineage>
</organism>
<gene>
    <name evidence="4" type="ORF">A2074_07885</name>
</gene>
<dbReference type="Pfam" id="PF01255">
    <property type="entry name" value="Prenyltransf"/>
    <property type="match status" value="1"/>
</dbReference>
<keyword evidence="2" id="KW-0479">Metal-binding</keyword>